<dbReference type="PANTHER" id="PTHR47618">
    <property type="entry name" value="BIFUNCTIONAL OLIGORIBONUCLEASE AND PAP PHOSPHATASE NRNA"/>
    <property type="match status" value="1"/>
</dbReference>
<dbReference type="InterPro" id="IPR051319">
    <property type="entry name" value="Oligoribo/pAp-PDE_c-di-AMP_PDE"/>
</dbReference>
<keyword evidence="4" id="KW-1185">Reference proteome</keyword>
<dbReference type="Pfam" id="PF02272">
    <property type="entry name" value="DHHA1"/>
    <property type="match status" value="1"/>
</dbReference>
<dbReference type="OrthoDB" id="9803668at2"/>
<dbReference type="Gene3D" id="3.10.310.30">
    <property type="match status" value="1"/>
</dbReference>
<dbReference type="AlphaFoldDB" id="A0A172Q6N0"/>
<evidence type="ECO:0000259" key="2">
    <source>
        <dbReference type="Pfam" id="PF02272"/>
    </source>
</evidence>
<evidence type="ECO:0000313" key="4">
    <source>
        <dbReference type="Proteomes" id="UP000077317"/>
    </source>
</evidence>
<dbReference type="STRING" id="1811193.A0O21_03030"/>
<dbReference type="Proteomes" id="UP000077317">
    <property type="component" value="Chromosome"/>
</dbReference>
<dbReference type="GO" id="GO:0003676">
    <property type="term" value="F:nucleic acid binding"/>
    <property type="evidence" value="ECO:0007669"/>
    <property type="project" value="InterPro"/>
</dbReference>
<protein>
    <submittedName>
        <fullName evidence="3">Phosphoesterase</fullName>
    </submittedName>
</protein>
<dbReference type="KEGG" id="spat:A0O21_03030"/>
<dbReference type="InterPro" id="IPR001667">
    <property type="entry name" value="DDH_dom"/>
</dbReference>
<dbReference type="EMBL" id="CP014699">
    <property type="protein sequence ID" value="AND79067.1"/>
    <property type="molecule type" value="Genomic_DNA"/>
</dbReference>
<dbReference type="PANTHER" id="PTHR47618:SF1">
    <property type="entry name" value="BIFUNCTIONAL OLIGORIBONUCLEASE AND PAP PHOSPHATASE NRNA"/>
    <property type="match status" value="1"/>
</dbReference>
<dbReference type="InterPro" id="IPR038763">
    <property type="entry name" value="DHH_sf"/>
</dbReference>
<feature type="domain" description="DDH" evidence="1">
    <location>
        <begin position="17"/>
        <end position="152"/>
    </location>
</feature>
<dbReference type="InterPro" id="IPR003156">
    <property type="entry name" value="DHHA1_dom"/>
</dbReference>
<dbReference type="RefSeq" id="WP_067061033.1">
    <property type="nucleotide sequence ID" value="NZ_CP014699.1"/>
</dbReference>
<name>A0A172Q6N0_9STRE</name>
<evidence type="ECO:0000259" key="1">
    <source>
        <dbReference type="Pfam" id="PF01368"/>
    </source>
</evidence>
<reference evidence="4" key="2">
    <citation type="submission" date="2016-03" db="EMBL/GenBank/DDBJ databases">
        <title>Streptococcus antelopensis sp. nov., isolated from the feces of the Tibetan antelope (Pantholops hodgsonii) in Hoh Xil National Nature Reserve, Qinghai, China.</title>
        <authorList>
            <person name="Bai X."/>
        </authorList>
    </citation>
    <scope>NUCLEOTIDE SEQUENCE [LARGE SCALE GENOMIC DNA]</scope>
    <source>
        <strain evidence="4">TA 26</strain>
    </source>
</reference>
<reference evidence="3 4" key="1">
    <citation type="journal article" date="2016" name="Int. J. Syst. Evol. Microbiol.">
        <title>Streptococcuspantholopis sp. nov., isolated from faeces of the Tibetan antelope (Pantholops hodgsonii).</title>
        <authorList>
            <person name="Bai X."/>
            <person name="Xiong Y."/>
            <person name="Lu S."/>
            <person name="Jin D."/>
            <person name="Lai X."/>
            <person name="Yang J."/>
            <person name="Niu L."/>
            <person name="Hu S."/>
            <person name="Meng X."/>
            <person name="Pu J."/>
            <person name="Ye C."/>
            <person name="Xu J."/>
        </authorList>
    </citation>
    <scope>NUCLEOTIDE SEQUENCE [LARGE SCALE GENOMIC DNA]</scope>
    <source>
        <strain evidence="3 4">TA 26</strain>
    </source>
</reference>
<evidence type="ECO:0000313" key="3">
    <source>
        <dbReference type="EMBL" id="AND79067.1"/>
    </source>
</evidence>
<accession>A0A172Q6N0</accession>
<proteinExistence type="predicted"/>
<dbReference type="Gene3D" id="3.90.1640.10">
    <property type="entry name" value="inorganic pyrophosphatase (n-terminal core)"/>
    <property type="match status" value="1"/>
</dbReference>
<gene>
    <name evidence="3" type="ORF">A0O21_03030</name>
</gene>
<sequence>MTLFEQILAKIKQYNTIIIHRHMKPDPDALGSQLGLKEIIKHNFPDKKVITPGYDEPTLAWLGQMETVSDSDYLDALVIVTDTANRPRIDSSSYEQGDFLIKIDHHPNDDAYGDLIYVDTDASSSSEIIADFAMTLQLQLSDEAARLLYAGIVGDTGRFLYPSTSSKTFSIASQLRNYHFDFAAIARQMDSFSLKIAKLQAYALSNLEIDENGAARLVLTQELMKKFDITDPETSAIVATPGKINSVEAWAIFVEQPDGHYRVRLRSKSHIINGIAKRHAGGGHPLASGANSYSLEENEIIYQEIKALLKNSPEP</sequence>
<feature type="domain" description="DHHA1" evidence="2">
    <location>
        <begin position="223"/>
        <end position="310"/>
    </location>
</feature>
<dbReference type="SUPFAM" id="SSF64182">
    <property type="entry name" value="DHH phosphoesterases"/>
    <property type="match status" value="1"/>
</dbReference>
<dbReference type="Pfam" id="PF01368">
    <property type="entry name" value="DHH"/>
    <property type="match status" value="1"/>
</dbReference>
<organism evidence="3 4">
    <name type="scientific">Streptococcus pantholopis</name>
    <dbReference type="NCBI Taxonomy" id="1811193"/>
    <lineage>
        <taxon>Bacteria</taxon>
        <taxon>Bacillati</taxon>
        <taxon>Bacillota</taxon>
        <taxon>Bacilli</taxon>
        <taxon>Lactobacillales</taxon>
        <taxon>Streptococcaceae</taxon>
        <taxon>Streptococcus</taxon>
    </lineage>
</organism>